<feature type="transmembrane region" description="Helical" evidence="1">
    <location>
        <begin position="249"/>
        <end position="270"/>
    </location>
</feature>
<evidence type="ECO:0000313" key="2">
    <source>
        <dbReference type="EMBL" id="SKB30734.1"/>
    </source>
</evidence>
<reference evidence="2 3" key="1">
    <citation type="submission" date="2017-02" db="EMBL/GenBank/DDBJ databases">
        <authorList>
            <person name="Peterson S.W."/>
        </authorList>
    </citation>
    <scope>NUCLEOTIDE SEQUENCE [LARGE SCALE GENOMIC DNA]</scope>
    <source>
        <strain evidence="2 3">DSM 24412</strain>
    </source>
</reference>
<feature type="transmembrane region" description="Helical" evidence="1">
    <location>
        <begin position="276"/>
        <end position="297"/>
    </location>
</feature>
<feature type="transmembrane region" description="Helical" evidence="1">
    <location>
        <begin position="197"/>
        <end position="218"/>
    </location>
</feature>
<feature type="transmembrane region" description="Helical" evidence="1">
    <location>
        <begin position="12"/>
        <end position="31"/>
    </location>
</feature>
<keyword evidence="3" id="KW-1185">Reference proteome</keyword>
<feature type="transmembrane region" description="Helical" evidence="1">
    <location>
        <begin position="79"/>
        <end position="101"/>
    </location>
</feature>
<accession>A0A1T5A6X1</accession>
<feature type="transmembrane region" description="Helical" evidence="1">
    <location>
        <begin position="361"/>
        <end position="379"/>
    </location>
</feature>
<dbReference type="KEGG" id="asx:CDL62_06605"/>
<feature type="transmembrane region" description="Helical" evidence="1">
    <location>
        <begin position="134"/>
        <end position="152"/>
    </location>
</feature>
<dbReference type="AlphaFoldDB" id="A0A1T5A6X1"/>
<evidence type="ECO:0000313" key="3">
    <source>
        <dbReference type="Proteomes" id="UP000191055"/>
    </source>
</evidence>
<name>A0A1T5A6X1_9BACT</name>
<feature type="transmembrane region" description="Helical" evidence="1">
    <location>
        <begin position="309"/>
        <end position="331"/>
    </location>
</feature>
<keyword evidence="1" id="KW-0472">Membrane</keyword>
<feature type="transmembrane region" description="Helical" evidence="1">
    <location>
        <begin position="159"/>
        <end position="191"/>
    </location>
</feature>
<protein>
    <recommendedName>
        <fullName evidence="4">Dolichyl-phosphate-mannose-protein mannosyltransferase</fullName>
    </recommendedName>
</protein>
<organism evidence="2 3">
    <name type="scientific">Alkalitalea saponilacus</name>
    <dbReference type="NCBI Taxonomy" id="889453"/>
    <lineage>
        <taxon>Bacteria</taxon>
        <taxon>Pseudomonadati</taxon>
        <taxon>Bacteroidota</taxon>
        <taxon>Bacteroidia</taxon>
        <taxon>Marinilabiliales</taxon>
        <taxon>Marinilabiliaceae</taxon>
        <taxon>Alkalitalea</taxon>
    </lineage>
</organism>
<feature type="transmembrane region" description="Helical" evidence="1">
    <location>
        <begin position="51"/>
        <end position="67"/>
    </location>
</feature>
<sequence>MSSNYLSRSHYGYFSTIVCFLFFVLYLIFPVYSSTLDAYSYATQIKEGRDLFLHHHLLYNLIGWYWVKLASLLGIGDVLSALIIMNAVCAFLSLYILDIFLKQSNVNLINRIAWLIFVGASWGVMRFATENETYLMPIVASMAASLALNTYLKTGQVKMVWVAGFLAAFAALIHQIHFFWWLGLFGGLFYYKRLNRILLYYFIPALMVPMVYALVMVWEYDISLTINSFFEFILHDYYNYSRVNTEMGWINFILTPISFIRTFVQVHGYIPNLLTLSSMYLFGMVVGLTVLIIGFFYALKSFRFKFRDLFGTVVLTHLFVFTLHLTFAFISHGNAEFMVMLPFLLAMIFGPIAVNNRFDILKIGFGVLIWNLTVGIVPLNKYFKESEFMVSNHIISNIDNDNPPLYLVVDHWLIIGRVAYSTGEHVENIINGMQMDESDLALDDIIVNALIEGREVYTDCLNRPSIYSRRAFVYGLDDSPYEQFLHERVDSISTLYGKYYLTKLTLPTSFKSGSLSK</sequence>
<proteinExistence type="predicted"/>
<evidence type="ECO:0000256" key="1">
    <source>
        <dbReference type="SAM" id="Phobius"/>
    </source>
</evidence>
<dbReference type="OrthoDB" id="892253at2"/>
<evidence type="ECO:0008006" key="4">
    <source>
        <dbReference type="Google" id="ProtNLM"/>
    </source>
</evidence>
<feature type="transmembrane region" description="Helical" evidence="1">
    <location>
        <begin position="337"/>
        <end position="354"/>
    </location>
</feature>
<keyword evidence="1" id="KW-0812">Transmembrane</keyword>
<dbReference type="EMBL" id="FUYV01000001">
    <property type="protein sequence ID" value="SKB30734.1"/>
    <property type="molecule type" value="Genomic_DNA"/>
</dbReference>
<dbReference type="Proteomes" id="UP000191055">
    <property type="component" value="Unassembled WGS sequence"/>
</dbReference>
<feature type="transmembrane region" description="Helical" evidence="1">
    <location>
        <begin position="108"/>
        <end position="128"/>
    </location>
</feature>
<keyword evidence="1" id="KW-1133">Transmembrane helix</keyword>
<gene>
    <name evidence="2" type="ORF">SAMN03080601_00116</name>
</gene>
<dbReference type="RefSeq" id="WP_079555912.1">
    <property type="nucleotide sequence ID" value="NZ_CP021904.1"/>
</dbReference>